<proteinExistence type="inferred from homology"/>
<evidence type="ECO:0000256" key="7">
    <source>
        <dbReference type="RuleBase" id="RU004311"/>
    </source>
</evidence>
<keyword evidence="5 7" id="KW-0699">rRNA-binding</keyword>
<dbReference type="Pfam" id="PF00453">
    <property type="entry name" value="Ribosomal_L20"/>
    <property type="match status" value="1"/>
</dbReference>
<dbReference type="GO" id="GO:0000027">
    <property type="term" value="P:ribosomal large subunit assembly"/>
    <property type="evidence" value="ECO:0007669"/>
    <property type="project" value="UniProtKB-UniRule"/>
</dbReference>
<comment type="subcellular location">
    <subcellularLocation>
        <location evidence="5">Plastid</location>
        <location evidence="5">Chloroplast</location>
    </subcellularLocation>
</comment>
<keyword evidence="3 5" id="KW-0687">Ribonucleoprotein</keyword>
<dbReference type="SUPFAM" id="SSF74731">
    <property type="entry name" value="Ribosomal protein L20"/>
    <property type="match status" value="1"/>
</dbReference>
<dbReference type="AlphaFoldDB" id="A0A4D6C425"/>
<evidence type="ECO:0000256" key="5">
    <source>
        <dbReference type="HAMAP-Rule" id="MF_00382"/>
    </source>
</evidence>
<evidence type="ECO:0000256" key="1">
    <source>
        <dbReference type="ARBA" id="ARBA00007698"/>
    </source>
</evidence>
<dbReference type="Gene3D" id="1.10.1900.20">
    <property type="entry name" value="Ribosomal protein L20"/>
    <property type="match status" value="1"/>
</dbReference>
<reference evidence="8" key="1">
    <citation type="journal article" date="2019" name="Genome Biol. Evol.">
        <title>Tracing the Evolution of the Plastome and Mitogenome in the Chloropicophyceae Uncovered Convergent tRNA Gene Losses and a Variant Plastid Genetic Code.</title>
        <authorList>
            <person name="Turmel M."/>
            <person name="Dos Santos A.L."/>
            <person name="Otis C."/>
            <person name="Sergerie R."/>
            <person name="Lemieux C."/>
        </authorList>
    </citation>
    <scope>NUCLEOTIDE SEQUENCE</scope>
</reference>
<dbReference type="Gene3D" id="6.10.160.10">
    <property type="match status" value="1"/>
</dbReference>
<dbReference type="CDD" id="cd07026">
    <property type="entry name" value="Ribosomal_L20"/>
    <property type="match status" value="1"/>
</dbReference>
<protein>
    <recommendedName>
        <fullName evidence="4 5">Large ribosomal subunit protein bL20c</fullName>
    </recommendedName>
</protein>
<dbReference type="InterPro" id="IPR005813">
    <property type="entry name" value="Ribosomal_bL20"/>
</dbReference>
<dbReference type="PRINTS" id="PR00062">
    <property type="entry name" value="RIBOSOMALL20"/>
</dbReference>
<evidence type="ECO:0000256" key="6">
    <source>
        <dbReference type="RuleBase" id="RU000561"/>
    </source>
</evidence>
<evidence type="ECO:0000256" key="4">
    <source>
        <dbReference type="ARBA" id="ARBA00035295"/>
    </source>
</evidence>
<keyword evidence="8" id="KW-0934">Plastid</keyword>
<dbReference type="GO" id="GO:0005840">
    <property type="term" value="C:ribosome"/>
    <property type="evidence" value="ECO:0007669"/>
    <property type="project" value="UniProtKB-KW"/>
</dbReference>
<name>A0A4D6C425_9CHLO</name>
<dbReference type="GO" id="GO:0003735">
    <property type="term" value="F:structural constituent of ribosome"/>
    <property type="evidence" value="ECO:0007669"/>
    <property type="project" value="InterPro"/>
</dbReference>
<dbReference type="GO" id="GO:0006412">
    <property type="term" value="P:translation"/>
    <property type="evidence" value="ECO:0007669"/>
    <property type="project" value="InterPro"/>
</dbReference>
<dbReference type="InterPro" id="IPR035566">
    <property type="entry name" value="Ribosomal_protein_bL20_C"/>
</dbReference>
<evidence type="ECO:0000256" key="3">
    <source>
        <dbReference type="ARBA" id="ARBA00023274"/>
    </source>
</evidence>
<organism evidence="8">
    <name type="scientific">Chloroparvula sp. RCC999</name>
    <dbReference type="NCBI Taxonomy" id="2565276"/>
    <lineage>
        <taxon>Eukaryota</taxon>
        <taxon>Viridiplantae</taxon>
        <taxon>Chlorophyta</taxon>
        <taxon>Chloropicophyceae</taxon>
        <taxon>Chloropicales</taxon>
        <taxon>Chloropicaceae</taxon>
        <taxon>Chloroparvula</taxon>
    </lineage>
</organism>
<comment type="similarity">
    <text evidence="1 5 6">Belongs to the bacterial ribosomal protein bL20 family.</text>
</comment>
<dbReference type="NCBIfam" id="TIGR01032">
    <property type="entry name" value="rplT_bact"/>
    <property type="match status" value="1"/>
</dbReference>
<keyword evidence="8" id="KW-0150">Chloroplast</keyword>
<keyword evidence="2 5" id="KW-0689">Ribosomal protein</keyword>
<keyword evidence="5 7" id="KW-0694">RNA-binding</keyword>
<geneLocation type="chloroplast" evidence="8"/>
<dbReference type="GO" id="GO:0019843">
    <property type="term" value="F:rRNA binding"/>
    <property type="evidence" value="ECO:0007669"/>
    <property type="project" value="UniProtKB-UniRule"/>
</dbReference>
<accession>A0A4D6C425</accession>
<comment type="function">
    <text evidence="5 7">Binds directly to 23S ribosomal RNA and is necessary for the in vitro assembly process of the 50S ribosomal subunit. It is not involved in the protein synthesizing functions of that subunit.</text>
</comment>
<sequence>MTRVKRGSVARKRRTKVLDQMSGARGAHSLLFRVATQQYTKSLRYAYVDRRTKKRVMRQQWVRRLNAIAHLYGFTYSDFIYRSHNRGLQMNRKVLSQLAVTHQKDLACVFQQLEN</sequence>
<evidence type="ECO:0000313" key="8">
    <source>
        <dbReference type="EMBL" id="QBX97928.1"/>
    </source>
</evidence>
<dbReference type="HAMAP" id="MF_00382">
    <property type="entry name" value="Ribosomal_bL20"/>
    <property type="match status" value="1"/>
</dbReference>
<dbReference type="EMBL" id="MK085990">
    <property type="protein sequence ID" value="QBX97928.1"/>
    <property type="molecule type" value="Genomic_DNA"/>
</dbReference>
<dbReference type="GO" id="GO:0009507">
    <property type="term" value="C:chloroplast"/>
    <property type="evidence" value="ECO:0007669"/>
    <property type="project" value="UniProtKB-SubCell"/>
</dbReference>
<evidence type="ECO:0000256" key="2">
    <source>
        <dbReference type="ARBA" id="ARBA00022980"/>
    </source>
</evidence>
<dbReference type="PANTHER" id="PTHR10986">
    <property type="entry name" value="39S RIBOSOMAL PROTEIN L20"/>
    <property type="match status" value="1"/>
</dbReference>
<gene>
    <name evidence="5 8" type="primary">rpl20</name>
</gene>
<dbReference type="GO" id="GO:1990904">
    <property type="term" value="C:ribonucleoprotein complex"/>
    <property type="evidence" value="ECO:0007669"/>
    <property type="project" value="UniProtKB-KW"/>
</dbReference>